<feature type="domain" description="Calcineurin-like phosphoesterase" evidence="1">
    <location>
        <begin position="56"/>
        <end position="319"/>
    </location>
</feature>
<dbReference type="RefSeq" id="WP_062289135.1">
    <property type="nucleotide sequence ID" value="NZ_CP013200.1"/>
</dbReference>
<accession>A0A0S2M0P8</accession>
<dbReference type="PANTHER" id="PTHR32440">
    <property type="entry name" value="PHOSPHATASE DCR2-RELATED-RELATED"/>
    <property type="match status" value="1"/>
</dbReference>
<reference evidence="3" key="1">
    <citation type="submission" date="2015-11" db="EMBL/GenBank/DDBJ databases">
        <authorList>
            <person name="Kumar R."/>
            <person name="Singh D."/>
            <person name="Swarnkar M.K."/>
            <person name="Singh A.K."/>
            <person name="Kumar S."/>
        </authorList>
    </citation>
    <scope>NUCLEOTIDE SEQUENCE [LARGE SCALE GENOMIC DNA]</scope>
    <source>
        <strain evidence="3">ERGS4:06</strain>
    </source>
</reference>
<proteinExistence type="predicted"/>
<dbReference type="InterPro" id="IPR004843">
    <property type="entry name" value="Calcineurin-like_PHP"/>
</dbReference>
<dbReference type="SUPFAM" id="SSF56300">
    <property type="entry name" value="Metallo-dependent phosphatases"/>
    <property type="match status" value="1"/>
</dbReference>
<dbReference type="Proteomes" id="UP000059574">
    <property type="component" value="Chromosome"/>
</dbReference>
<reference evidence="2 3" key="2">
    <citation type="journal article" date="2016" name="J. Biotechnol.">
        <title>Complete genome sequence of Arthrobacter alpinus ERGS4:06, a yellow pigmented bacterium tolerant to cold and radiations isolated from Sikkim Himalaya.</title>
        <authorList>
            <person name="Kumar R."/>
            <person name="Singh D."/>
            <person name="Swarnkar M.K."/>
            <person name="Singh A.K."/>
            <person name="Kumar S."/>
        </authorList>
    </citation>
    <scope>NUCLEOTIDE SEQUENCE [LARGE SCALE GENOMIC DNA]</scope>
    <source>
        <strain evidence="2 3">ERGS4:06</strain>
    </source>
</reference>
<dbReference type="AlphaFoldDB" id="A0A0S2M0P8"/>
<dbReference type="Gene3D" id="3.60.21.10">
    <property type="match status" value="1"/>
</dbReference>
<name>A0A0S2M0P8_9MICC</name>
<dbReference type="GO" id="GO:0005737">
    <property type="term" value="C:cytoplasm"/>
    <property type="evidence" value="ECO:0007669"/>
    <property type="project" value="TreeGrafter"/>
</dbReference>
<dbReference type="Pfam" id="PF00149">
    <property type="entry name" value="Metallophos"/>
    <property type="match status" value="1"/>
</dbReference>
<gene>
    <name evidence="2" type="ORF">AS189_11945</name>
</gene>
<dbReference type="EMBL" id="CP013200">
    <property type="protein sequence ID" value="ALO67080.1"/>
    <property type="molecule type" value="Genomic_DNA"/>
</dbReference>
<dbReference type="OrthoDB" id="9816081at2"/>
<evidence type="ECO:0000313" key="2">
    <source>
        <dbReference type="EMBL" id="ALO67080.1"/>
    </source>
</evidence>
<dbReference type="CDD" id="cd07383">
    <property type="entry name" value="MPP_Dcr2"/>
    <property type="match status" value="1"/>
</dbReference>
<organism evidence="2 3">
    <name type="scientific">Arthrobacter alpinus</name>
    <dbReference type="NCBI Taxonomy" id="656366"/>
    <lineage>
        <taxon>Bacteria</taxon>
        <taxon>Bacillati</taxon>
        <taxon>Actinomycetota</taxon>
        <taxon>Actinomycetes</taxon>
        <taxon>Micrococcales</taxon>
        <taxon>Micrococcaceae</taxon>
        <taxon>Arthrobacter</taxon>
    </lineage>
</organism>
<dbReference type="InterPro" id="IPR029052">
    <property type="entry name" value="Metallo-depent_PP-like"/>
</dbReference>
<dbReference type="GO" id="GO:0016788">
    <property type="term" value="F:hydrolase activity, acting on ester bonds"/>
    <property type="evidence" value="ECO:0007669"/>
    <property type="project" value="TreeGrafter"/>
</dbReference>
<dbReference type="InterPro" id="IPR006311">
    <property type="entry name" value="TAT_signal"/>
</dbReference>
<dbReference type="PANTHER" id="PTHR32440:SF0">
    <property type="entry name" value="PHOSPHATASE DCR2-RELATED"/>
    <property type="match status" value="1"/>
</dbReference>
<evidence type="ECO:0000313" key="3">
    <source>
        <dbReference type="Proteomes" id="UP000059574"/>
    </source>
</evidence>
<protein>
    <submittedName>
        <fullName evidence="2">Phosphoesterase</fullName>
    </submittedName>
</protein>
<dbReference type="PROSITE" id="PS51318">
    <property type="entry name" value="TAT"/>
    <property type="match status" value="1"/>
</dbReference>
<sequence length="404" mass="44305">MTENNSQAKFSRRTALAAAGTLGALGLTIATSTAGTAAPGAKAPKPTLTFRADGTFKVIQFNDTQDDEQTDRRTIELMERTLDSEKPDFVVINGDVINGGCVTELEVKQALNHVVAPMESRSIPWAVTFGNHDEDSAAATGMTESKMLKFLQDYACNINADSIPGLTGTSNTQLLIQSAKSPAKSNAKNPAFGLWLIDTGRYAPDSINGQDFAEYPDWDWVRMDQVSWYREQSIATEKKYGKKVPSLMWGHIALHEHRAMWFASIDSRTEADHARALTKHKIVGERNEDECPGPFNSGLFNAFLERGDVKGYFVGHDHVNTYVGNYYGVELGYGPGSGFGAYGLSGAERNRLRGARVFELDENHPEIYKNTRLVFASDFGIDLSANRQITAPAQPITQGKPGKK</sequence>
<evidence type="ECO:0000259" key="1">
    <source>
        <dbReference type="Pfam" id="PF00149"/>
    </source>
</evidence>